<evidence type="ECO:0000313" key="4">
    <source>
        <dbReference type="Proteomes" id="UP000467124"/>
    </source>
</evidence>
<gene>
    <name evidence="3" type="ORF">GTW20_04595</name>
</gene>
<dbReference type="EMBL" id="WWHY01000001">
    <property type="protein sequence ID" value="MYR31565.1"/>
    <property type="molecule type" value="Genomic_DNA"/>
</dbReference>
<reference evidence="3 4" key="1">
    <citation type="journal article" date="2019" name="Nat. Commun.">
        <title>The antimicrobial potential of Streptomyces from insect microbiomes.</title>
        <authorList>
            <person name="Chevrette M.G."/>
            <person name="Carlson C.M."/>
            <person name="Ortega H.E."/>
            <person name="Thomas C."/>
            <person name="Ananiev G.E."/>
            <person name="Barns K.J."/>
            <person name="Book A.J."/>
            <person name="Cagnazzo J."/>
            <person name="Carlos C."/>
            <person name="Flanigan W."/>
            <person name="Grubbs K.J."/>
            <person name="Horn H.A."/>
            <person name="Hoffmann F.M."/>
            <person name="Klassen J.L."/>
            <person name="Knack J.J."/>
            <person name="Lewin G.R."/>
            <person name="McDonald B.R."/>
            <person name="Muller L."/>
            <person name="Melo W.G.P."/>
            <person name="Pinto-Tomas A.A."/>
            <person name="Schmitz A."/>
            <person name="Wendt-Pienkowski E."/>
            <person name="Wildman S."/>
            <person name="Zhao M."/>
            <person name="Zhang F."/>
            <person name="Bugni T.S."/>
            <person name="Andes D.R."/>
            <person name="Pupo M.T."/>
            <person name="Currie C.R."/>
        </authorList>
    </citation>
    <scope>NUCLEOTIDE SEQUENCE [LARGE SCALE GENOMIC DNA]</scope>
    <source>
        <strain evidence="3 4">SID5840</strain>
    </source>
</reference>
<dbReference type="AlphaFoldDB" id="A0A7K2IP60"/>
<comment type="similarity">
    <text evidence="1">Belongs to the amidinotransferase family.</text>
</comment>
<organism evidence="3 4">
    <name type="scientific">Nocardiopsis alba</name>
    <dbReference type="NCBI Taxonomy" id="53437"/>
    <lineage>
        <taxon>Bacteria</taxon>
        <taxon>Bacillati</taxon>
        <taxon>Actinomycetota</taxon>
        <taxon>Actinomycetes</taxon>
        <taxon>Streptosporangiales</taxon>
        <taxon>Nocardiopsidaceae</taxon>
        <taxon>Nocardiopsis</taxon>
    </lineage>
</organism>
<dbReference type="GO" id="GO:0015067">
    <property type="term" value="F:amidinotransferase activity"/>
    <property type="evidence" value="ECO:0007669"/>
    <property type="project" value="InterPro"/>
</dbReference>
<evidence type="ECO:0000256" key="1">
    <source>
        <dbReference type="ARBA" id="ARBA00006943"/>
    </source>
</evidence>
<accession>A0A7K2IP60</accession>
<dbReference type="Gene3D" id="3.75.10.10">
    <property type="entry name" value="L-arginine/glycine Amidinotransferase, Chain A"/>
    <property type="match status" value="1"/>
</dbReference>
<dbReference type="InterPro" id="IPR033195">
    <property type="entry name" value="AmidinoTrfase"/>
</dbReference>
<keyword evidence="2 3" id="KW-0808">Transferase</keyword>
<evidence type="ECO:0000313" key="3">
    <source>
        <dbReference type="EMBL" id="MYR31565.1"/>
    </source>
</evidence>
<dbReference type="SUPFAM" id="SSF55909">
    <property type="entry name" value="Pentein"/>
    <property type="match status" value="1"/>
</dbReference>
<name>A0A7K2IP60_9ACTN</name>
<comment type="caution">
    <text evidence="3">The sequence shown here is derived from an EMBL/GenBank/DDBJ whole genome shotgun (WGS) entry which is preliminary data.</text>
</comment>
<protein>
    <submittedName>
        <fullName evidence="3">Amidinotransferase</fullName>
    </submittedName>
</protein>
<evidence type="ECO:0000256" key="2">
    <source>
        <dbReference type="ARBA" id="ARBA00022679"/>
    </source>
</evidence>
<dbReference type="PANTHER" id="PTHR10488">
    <property type="entry name" value="GLYCINE AMIDINOTRANSFERASE, MITOCHONDRIAL"/>
    <property type="match status" value="1"/>
</dbReference>
<dbReference type="Proteomes" id="UP000467124">
    <property type="component" value="Unassembled WGS sequence"/>
</dbReference>
<sequence length="327" mass="36888">MKEADMDEIRVENEFAPLRTVVLARSEVMIPEAAADSPDARFLADDWADNPVGRDMRDGAPERQAAWERERERFREVLERHGVRVLRPRALTRPEKTAAGSDGYANFFARDPFFVVGDRVIEASMRFRHRRTEVLPMRDLLMEHVYPADCGYVAVPAPEIPEPDDPSLGRGPFLEGGDVLVLGDHVFVGYSGLASNLLGARWLAKYLEPLGYTVEPVRLHERILHLDCALGLVRDGLMVVCEEALLDGVPRVLREWERIPVDLDRATALAVNGLPIDPRTYVTDPRFEDVGERIRARGVEVEYVDFSITRSLGGSFRCSTQPLLRRS</sequence>
<proteinExistence type="inferred from homology"/>
<dbReference type="PANTHER" id="PTHR10488:SF1">
    <property type="entry name" value="GLYCINE AMIDINOTRANSFERASE, MITOCHONDRIAL"/>
    <property type="match status" value="1"/>
</dbReference>